<evidence type="ECO:0000313" key="3">
    <source>
        <dbReference type="Proteomes" id="UP000298327"/>
    </source>
</evidence>
<name>A0A4Y9XNQ0_9AGAM</name>
<sequence length="93" mass="10082">MLSTPRVRGPDPPPPAPWAAMQVPDAADPDREYCNWETLMFFGAGGCAADATLPDMQPDVVPLRFGAQYALFQRASEAGVVLCYFGKLLPNKP</sequence>
<gene>
    <name evidence="2" type="ORF">EVG20_g10866</name>
</gene>
<accession>A0A4Y9XNQ0</accession>
<dbReference type="EMBL" id="SEOQ01001449">
    <property type="protein sequence ID" value="TFY51726.1"/>
    <property type="molecule type" value="Genomic_DNA"/>
</dbReference>
<keyword evidence="3" id="KW-1185">Reference proteome</keyword>
<dbReference type="AlphaFoldDB" id="A0A4Y9XNQ0"/>
<organism evidence="2 3">
    <name type="scientific">Dentipellis fragilis</name>
    <dbReference type="NCBI Taxonomy" id="205917"/>
    <lineage>
        <taxon>Eukaryota</taxon>
        <taxon>Fungi</taxon>
        <taxon>Dikarya</taxon>
        <taxon>Basidiomycota</taxon>
        <taxon>Agaricomycotina</taxon>
        <taxon>Agaricomycetes</taxon>
        <taxon>Russulales</taxon>
        <taxon>Hericiaceae</taxon>
        <taxon>Dentipellis</taxon>
    </lineage>
</organism>
<feature type="region of interest" description="Disordered" evidence="1">
    <location>
        <begin position="1"/>
        <end position="22"/>
    </location>
</feature>
<evidence type="ECO:0000313" key="2">
    <source>
        <dbReference type="EMBL" id="TFY51726.1"/>
    </source>
</evidence>
<comment type="caution">
    <text evidence="2">The sequence shown here is derived from an EMBL/GenBank/DDBJ whole genome shotgun (WGS) entry which is preliminary data.</text>
</comment>
<dbReference type="Proteomes" id="UP000298327">
    <property type="component" value="Unassembled WGS sequence"/>
</dbReference>
<protein>
    <submittedName>
        <fullName evidence="2">Uncharacterized protein</fullName>
    </submittedName>
</protein>
<proteinExistence type="predicted"/>
<reference evidence="2 3" key="1">
    <citation type="submission" date="2019-02" db="EMBL/GenBank/DDBJ databases">
        <title>Genome sequencing of the rare red list fungi Dentipellis fragilis.</title>
        <authorList>
            <person name="Buettner E."/>
            <person name="Kellner H."/>
        </authorList>
    </citation>
    <scope>NUCLEOTIDE SEQUENCE [LARGE SCALE GENOMIC DNA]</scope>
    <source>
        <strain evidence="2 3">DSM 105465</strain>
    </source>
</reference>
<evidence type="ECO:0000256" key="1">
    <source>
        <dbReference type="SAM" id="MobiDB-lite"/>
    </source>
</evidence>